<comment type="caution">
    <text evidence="4">The sequence shown here is derived from an EMBL/GenBank/DDBJ whole genome shotgun (WGS) entry which is preliminary data.</text>
</comment>
<dbReference type="Proteomes" id="UP001428817">
    <property type="component" value="Unassembled WGS sequence"/>
</dbReference>
<comment type="subunit">
    <text evidence="1">Heterodimer of an alpha and a beta chain.</text>
</comment>
<gene>
    <name evidence="4" type="ORF">GCM10023321_17670</name>
</gene>
<reference evidence="5" key="1">
    <citation type="journal article" date="2019" name="Int. J. Syst. Evol. Microbiol.">
        <title>The Global Catalogue of Microorganisms (GCM) 10K type strain sequencing project: providing services to taxonomists for standard genome sequencing and annotation.</title>
        <authorList>
            <consortium name="The Broad Institute Genomics Platform"/>
            <consortium name="The Broad Institute Genome Sequencing Center for Infectious Disease"/>
            <person name="Wu L."/>
            <person name="Ma J."/>
        </authorList>
    </citation>
    <scope>NUCLEOTIDE SEQUENCE [LARGE SCALE GENOMIC DNA]</scope>
    <source>
        <strain evidence="5">JCM 18303</strain>
    </source>
</reference>
<evidence type="ECO:0000256" key="1">
    <source>
        <dbReference type="ARBA" id="ARBA00011870"/>
    </source>
</evidence>
<dbReference type="RefSeq" id="WP_185064452.1">
    <property type="nucleotide sequence ID" value="NZ_BAABJP010000007.1"/>
</dbReference>
<dbReference type="SUPFAM" id="SSF51703">
    <property type="entry name" value="Cobalamin (vitamin B12)-dependent enzymes"/>
    <property type="match status" value="1"/>
</dbReference>
<dbReference type="EMBL" id="BAABJP010000007">
    <property type="protein sequence ID" value="GAA5151154.1"/>
    <property type="molecule type" value="Genomic_DNA"/>
</dbReference>
<feature type="domain" description="Methylmalonyl-CoA mutase alpha/beta chain catalytic" evidence="3">
    <location>
        <begin position="24"/>
        <end position="529"/>
    </location>
</feature>
<evidence type="ECO:0000259" key="3">
    <source>
        <dbReference type="Pfam" id="PF01642"/>
    </source>
</evidence>
<proteinExistence type="predicted"/>
<organism evidence="4 5">
    <name type="scientific">Pseudonocardia eucalypti</name>
    <dbReference type="NCBI Taxonomy" id="648755"/>
    <lineage>
        <taxon>Bacteria</taxon>
        <taxon>Bacillati</taxon>
        <taxon>Actinomycetota</taxon>
        <taxon>Actinomycetes</taxon>
        <taxon>Pseudonocardiales</taxon>
        <taxon>Pseudonocardiaceae</taxon>
        <taxon>Pseudonocardia</taxon>
    </lineage>
</organism>
<dbReference type="PANTHER" id="PTHR48101">
    <property type="entry name" value="METHYLMALONYL-COA MUTASE, MITOCHONDRIAL-RELATED"/>
    <property type="match status" value="1"/>
</dbReference>
<keyword evidence="5" id="KW-1185">Reference proteome</keyword>
<accession>A0ABP9PRY5</accession>
<dbReference type="InterPro" id="IPR006099">
    <property type="entry name" value="MeMalonylCoA_mutase_a/b_cat"/>
</dbReference>
<protein>
    <submittedName>
        <fullName evidence="4">Methylmalonyl-CoA mutase family protein</fullName>
    </submittedName>
</protein>
<dbReference type="Gene3D" id="3.20.20.240">
    <property type="entry name" value="Methylmalonyl-CoA mutase"/>
    <property type="match status" value="1"/>
</dbReference>
<keyword evidence="2" id="KW-0413">Isomerase</keyword>
<sequence length="547" mass="59787">MADEGFGAEVDLDSVRLSRTATWGGLETESHYGETPIDYGRDLGDPGEFPYTRGSYPKMYRSRMWTLRNIVGYGAPEDTRDGIAKALAAGGAGVDVAVDTLTAEAVDPDHPALRADVGLEGCSLPSLRDVKRLLDGVDITRTDVAYHSTMMIYPMIAAFAVDTGVPLADIQGSHMPDHLQLTLAGWGEKIMPADLAHRATVDCVEYAAKHSPRWALGLPQAYDLRERGLTPVAEIAVGMAIANATLTDLAARGVPVDQVAPSLAWVSITDVDLFEEVAKFRALRRVWARTMKERFGATDPRAMRLRIACHTSGRSLTHQQPLNNLARATVQTLAALLGGVQSVEACTWDEPVGIPTHEARELATRTQQILAHEVGAARTADPLGGSWYVESLTDRVEAEALALLARIEERRLVESVRDGSIEALMDEFNYRQERELATGERIKVGVNRFVPTSAEQQPPRFRFDRANVEAHIQRFVELKRHRDNARLAAAAADLYAVARRGENPVGAMIEALRADGSIAEVWGTVRVAHGHPYDPFGVLTSPWGHTP</sequence>
<name>A0ABP9PRY5_9PSEU</name>
<dbReference type="InterPro" id="IPR006098">
    <property type="entry name" value="MMCoA_mutase_a_cat"/>
</dbReference>
<evidence type="ECO:0000313" key="5">
    <source>
        <dbReference type="Proteomes" id="UP001428817"/>
    </source>
</evidence>
<dbReference type="NCBIfam" id="TIGR00641">
    <property type="entry name" value="acid_CoA_mut_N"/>
    <property type="match status" value="1"/>
</dbReference>
<dbReference type="PANTHER" id="PTHR48101:SF1">
    <property type="entry name" value="METHYLMALONYL-COA MUTASE, LARGE SUBUNIT"/>
    <property type="match status" value="1"/>
</dbReference>
<evidence type="ECO:0000313" key="4">
    <source>
        <dbReference type="EMBL" id="GAA5151154.1"/>
    </source>
</evidence>
<dbReference type="InterPro" id="IPR016176">
    <property type="entry name" value="Cbl-dep_enz_cat"/>
</dbReference>
<dbReference type="Pfam" id="PF01642">
    <property type="entry name" value="MM_CoA_mutase"/>
    <property type="match status" value="1"/>
</dbReference>
<evidence type="ECO:0000256" key="2">
    <source>
        <dbReference type="ARBA" id="ARBA00023235"/>
    </source>
</evidence>